<keyword evidence="7 11" id="KW-0862">Zinc</keyword>
<dbReference type="GO" id="GO:0072527">
    <property type="term" value="P:pyrimidine-containing compound metabolic process"/>
    <property type="evidence" value="ECO:0007669"/>
    <property type="project" value="UniProtKB-ARBA"/>
</dbReference>
<dbReference type="GO" id="GO:0004126">
    <property type="term" value="F:cytidine deaminase activity"/>
    <property type="evidence" value="ECO:0007669"/>
    <property type="project" value="UniProtKB-UniRule"/>
</dbReference>
<comment type="catalytic activity">
    <reaction evidence="12">
        <text>2'-deoxycytidine + H2O + H(+) = 2'-deoxyuridine + NH4(+)</text>
        <dbReference type="Rhea" id="RHEA:13433"/>
        <dbReference type="ChEBI" id="CHEBI:15377"/>
        <dbReference type="ChEBI" id="CHEBI:15378"/>
        <dbReference type="ChEBI" id="CHEBI:15698"/>
        <dbReference type="ChEBI" id="CHEBI:16450"/>
        <dbReference type="ChEBI" id="CHEBI:28938"/>
        <dbReference type="EC" id="3.5.4.5"/>
    </reaction>
</comment>
<dbReference type="NCBIfam" id="NF004064">
    <property type="entry name" value="PRK05578.1"/>
    <property type="match status" value="1"/>
</dbReference>
<dbReference type="PROSITE" id="PS51747">
    <property type="entry name" value="CYT_DCMP_DEAMINASES_2"/>
    <property type="match status" value="1"/>
</dbReference>
<dbReference type="InParanoid" id="B4MVX9"/>
<dbReference type="HOGENOM" id="CLU_097262_2_0_1"/>
<accession>B4MVX9</accession>
<evidence type="ECO:0000256" key="5">
    <source>
        <dbReference type="ARBA" id="ARBA00022723"/>
    </source>
</evidence>
<evidence type="ECO:0000256" key="9">
    <source>
        <dbReference type="ARBA" id="ARBA00049558"/>
    </source>
</evidence>
<evidence type="ECO:0000256" key="7">
    <source>
        <dbReference type="ARBA" id="ARBA00022833"/>
    </source>
</evidence>
<dbReference type="InterPro" id="IPR050202">
    <property type="entry name" value="Cyt/Deoxycyt_deaminase"/>
</dbReference>
<evidence type="ECO:0000256" key="3">
    <source>
        <dbReference type="ARBA" id="ARBA00006576"/>
    </source>
</evidence>
<dbReference type="eggNOG" id="KOG0833">
    <property type="taxonomic scope" value="Eukaryota"/>
</dbReference>
<evidence type="ECO:0000256" key="4">
    <source>
        <dbReference type="ARBA" id="ARBA00012783"/>
    </source>
</evidence>
<dbReference type="OrthoDB" id="414540at2759"/>
<dbReference type="GO" id="GO:0055086">
    <property type="term" value="P:nucleobase-containing small molecule metabolic process"/>
    <property type="evidence" value="ECO:0007669"/>
    <property type="project" value="UniProtKB-ARBA"/>
</dbReference>
<dbReference type="GO" id="GO:0008270">
    <property type="term" value="F:zinc ion binding"/>
    <property type="evidence" value="ECO:0007669"/>
    <property type="project" value="UniProtKB-UniRule"/>
</dbReference>
<keyword evidence="6 12" id="KW-0378">Hydrolase</keyword>
<feature type="domain" description="CMP/dCMP-type deaminase" evidence="13">
    <location>
        <begin position="55"/>
        <end position="172"/>
    </location>
</feature>
<dbReference type="SUPFAM" id="SSF53927">
    <property type="entry name" value="Cytidine deaminase-like"/>
    <property type="match status" value="1"/>
</dbReference>
<evidence type="ECO:0000256" key="8">
    <source>
        <dbReference type="ARBA" id="ARBA00032005"/>
    </source>
</evidence>
<dbReference type="PROSITE" id="PS00903">
    <property type="entry name" value="CYT_DCMP_DEAMINASES_1"/>
    <property type="match status" value="1"/>
</dbReference>
<dbReference type="GO" id="GO:0042802">
    <property type="term" value="F:identical protein binding"/>
    <property type="evidence" value="ECO:0007669"/>
    <property type="project" value="UniProtKB-ARBA"/>
</dbReference>
<sequence>MDALKELQCEVDKRETKAAAVAQAAVNEKAISTSPNLPHPKMLDEYITTYCELDDTGRELLDAALDVRHNAYAPYSKFKVGAAFRSKSGVAYAGCNIENAAFTPGCCAERAALAKGISEGVLKYTAGAVVACHPSGFTTPCGVCRQFILEFAKADIPLYIAKAPEDEAAIPAIGDDDEILVTSIYNLMPHSFTVFESKE</sequence>
<dbReference type="InterPro" id="IPR016192">
    <property type="entry name" value="APOBEC/CMP_deaminase_Zn-bd"/>
</dbReference>
<dbReference type="PANTHER" id="PTHR11644:SF2">
    <property type="entry name" value="CYTIDINE DEAMINASE"/>
    <property type="match status" value="1"/>
</dbReference>
<feature type="binding site" evidence="11">
    <location>
        <position position="144"/>
    </location>
    <ligand>
        <name>Zn(2+)</name>
        <dbReference type="ChEBI" id="CHEBI:29105"/>
        <note>catalytic</note>
    </ligand>
</feature>
<evidence type="ECO:0000256" key="11">
    <source>
        <dbReference type="PIRSR" id="PIRSR606262-3"/>
    </source>
</evidence>
<dbReference type="FunFam" id="3.40.140.10:FF:000008">
    <property type="entry name" value="Cytidine deaminase"/>
    <property type="match status" value="1"/>
</dbReference>
<evidence type="ECO:0000259" key="13">
    <source>
        <dbReference type="PROSITE" id="PS51747"/>
    </source>
</evidence>
<keyword evidence="15" id="KW-1185">Reference proteome</keyword>
<gene>
    <name evidence="14" type="primary">Dwil\GK15160</name>
    <name evidence="14" type="ORF">Dwil_GK15160</name>
</gene>
<proteinExistence type="inferred from homology"/>
<feature type="active site" description="Proton donor" evidence="10">
    <location>
        <position position="109"/>
    </location>
</feature>
<dbReference type="CDD" id="cd01283">
    <property type="entry name" value="cytidine_deaminase"/>
    <property type="match status" value="1"/>
</dbReference>
<comment type="similarity">
    <text evidence="3 12">Belongs to the cytidine and deoxycytidylate deaminase family.</text>
</comment>
<evidence type="ECO:0000256" key="6">
    <source>
        <dbReference type="ARBA" id="ARBA00022801"/>
    </source>
</evidence>
<feature type="binding site" evidence="11">
    <location>
        <position position="107"/>
    </location>
    <ligand>
        <name>Zn(2+)</name>
        <dbReference type="ChEBI" id="CHEBI:29105"/>
        <note>catalytic</note>
    </ligand>
</feature>
<dbReference type="KEGG" id="dwi:6642206"/>
<keyword evidence="5 11" id="KW-0479">Metal-binding</keyword>
<evidence type="ECO:0000256" key="12">
    <source>
        <dbReference type="RuleBase" id="RU364006"/>
    </source>
</evidence>
<comment type="cofactor">
    <cofactor evidence="1 11 12">
        <name>Zn(2+)</name>
        <dbReference type="ChEBI" id="CHEBI:29105"/>
    </cofactor>
</comment>
<dbReference type="Proteomes" id="UP000007798">
    <property type="component" value="Unassembled WGS sequence"/>
</dbReference>
<dbReference type="InterPro" id="IPR016193">
    <property type="entry name" value="Cytidine_deaminase-like"/>
</dbReference>
<dbReference type="PANTHER" id="PTHR11644">
    <property type="entry name" value="CYTIDINE DEAMINASE"/>
    <property type="match status" value="1"/>
</dbReference>
<evidence type="ECO:0000256" key="1">
    <source>
        <dbReference type="ARBA" id="ARBA00001947"/>
    </source>
</evidence>
<dbReference type="FunCoup" id="B4MVX9">
    <property type="interactions" value="122"/>
</dbReference>
<dbReference type="AlphaFoldDB" id="B4MVX9"/>
<evidence type="ECO:0000256" key="2">
    <source>
        <dbReference type="ARBA" id="ARBA00003949"/>
    </source>
</evidence>
<evidence type="ECO:0000313" key="15">
    <source>
        <dbReference type="Proteomes" id="UP000007798"/>
    </source>
</evidence>
<dbReference type="STRING" id="7260.B4MVX9"/>
<dbReference type="EC" id="3.5.4.5" evidence="4 12"/>
<dbReference type="InterPro" id="IPR002125">
    <property type="entry name" value="CMP_dCMP_dom"/>
</dbReference>
<dbReference type="InterPro" id="IPR006262">
    <property type="entry name" value="Cyt_deam_tetra"/>
</dbReference>
<dbReference type="Gene3D" id="3.40.140.10">
    <property type="entry name" value="Cytidine Deaminase, domain 2"/>
    <property type="match status" value="1"/>
</dbReference>
<feature type="binding site" evidence="11">
    <location>
        <position position="141"/>
    </location>
    <ligand>
        <name>Zn(2+)</name>
        <dbReference type="ChEBI" id="CHEBI:29105"/>
        <note>catalytic</note>
    </ligand>
</feature>
<name>B4MVX9_DROWI</name>
<evidence type="ECO:0000256" key="10">
    <source>
        <dbReference type="PIRSR" id="PIRSR606262-1"/>
    </source>
</evidence>
<organism evidence="14 15">
    <name type="scientific">Drosophila willistoni</name>
    <name type="common">Fruit fly</name>
    <dbReference type="NCBI Taxonomy" id="7260"/>
    <lineage>
        <taxon>Eukaryota</taxon>
        <taxon>Metazoa</taxon>
        <taxon>Ecdysozoa</taxon>
        <taxon>Arthropoda</taxon>
        <taxon>Hexapoda</taxon>
        <taxon>Insecta</taxon>
        <taxon>Pterygota</taxon>
        <taxon>Neoptera</taxon>
        <taxon>Endopterygota</taxon>
        <taxon>Diptera</taxon>
        <taxon>Brachycera</taxon>
        <taxon>Muscomorpha</taxon>
        <taxon>Ephydroidea</taxon>
        <taxon>Drosophilidae</taxon>
        <taxon>Drosophila</taxon>
        <taxon>Sophophora</taxon>
    </lineage>
</organism>
<dbReference type="EMBL" id="CH963857">
    <property type="protein sequence ID" value="EDW75849.2"/>
    <property type="molecule type" value="Genomic_DNA"/>
</dbReference>
<reference evidence="14 15" key="1">
    <citation type="journal article" date="2007" name="Nature">
        <title>Evolution of genes and genomes on the Drosophila phylogeny.</title>
        <authorList>
            <consortium name="Drosophila 12 Genomes Consortium"/>
            <person name="Clark A.G."/>
            <person name="Eisen M.B."/>
            <person name="Smith D.R."/>
            <person name="Bergman C.M."/>
            <person name="Oliver B."/>
            <person name="Markow T.A."/>
            <person name="Kaufman T.C."/>
            <person name="Kellis M."/>
            <person name="Gelbart W."/>
            <person name="Iyer V.N."/>
            <person name="Pollard D.A."/>
            <person name="Sackton T.B."/>
            <person name="Larracuente A.M."/>
            <person name="Singh N.D."/>
            <person name="Abad J.P."/>
            <person name="Abt D.N."/>
            <person name="Adryan B."/>
            <person name="Aguade M."/>
            <person name="Akashi H."/>
            <person name="Anderson W.W."/>
            <person name="Aquadro C.F."/>
            <person name="Ardell D.H."/>
            <person name="Arguello R."/>
            <person name="Artieri C.G."/>
            <person name="Barbash D.A."/>
            <person name="Barker D."/>
            <person name="Barsanti P."/>
            <person name="Batterham P."/>
            <person name="Batzoglou S."/>
            <person name="Begun D."/>
            <person name="Bhutkar A."/>
            <person name="Blanco E."/>
            <person name="Bosak S.A."/>
            <person name="Bradley R.K."/>
            <person name="Brand A.D."/>
            <person name="Brent M.R."/>
            <person name="Brooks A.N."/>
            <person name="Brown R.H."/>
            <person name="Butlin R.K."/>
            <person name="Caggese C."/>
            <person name="Calvi B.R."/>
            <person name="Bernardo de Carvalho A."/>
            <person name="Caspi A."/>
            <person name="Castrezana S."/>
            <person name="Celniker S.E."/>
            <person name="Chang J.L."/>
            <person name="Chapple C."/>
            <person name="Chatterji S."/>
            <person name="Chinwalla A."/>
            <person name="Civetta A."/>
            <person name="Clifton S.W."/>
            <person name="Comeron J.M."/>
            <person name="Costello J.C."/>
            <person name="Coyne J.A."/>
            <person name="Daub J."/>
            <person name="David R.G."/>
            <person name="Delcher A.L."/>
            <person name="Delehaunty K."/>
            <person name="Do C.B."/>
            <person name="Ebling H."/>
            <person name="Edwards K."/>
            <person name="Eickbush T."/>
            <person name="Evans J.D."/>
            <person name="Filipski A."/>
            <person name="Findeiss S."/>
            <person name="Freyhult E."/>
            <person name="Fulton L."/>
            <person name="Fulton R."/>
            <person name="Garcia A.C."/>
            <person name="Gardiner A."/>
            <person name="Garfield D.A."/>
            <person name="Garvin B.E."/>
            <person name="Gibson G."/>
            <person name="Gilbert D."/>
            <person name="Gnerre S."/>
            <person name="Godfrey J."/>
            <person name="Good R."/>
            <person name="Gotea V."/>
            <person name="Gravely B."/>
            <person name="Greenberg A.J."/>
            <person name="Griffiths-Jones S."/>
            <person name="Gross S."/>
            <person name="Guigo R."/>
            <person name="Gustafson E.A."/>
            <person name="Haerty W."/>
            <person name="Hahn M.W."/>
            <person name="Halligan D.L."/>
            <person name="Halpern A.L."/>
            <person name="Halter G.M."/>
            <person name="Han M.V."/>
            <person name="Heger A."/>
            <person name="Hillier L."/>
            <person name="Hinrichs A.S."/>
            <person name="Holmes I."/>
            <person name="Hoskins R.A."/>
            <person name="Hubisz M.J."/>
            <person name="Hultmark D."/>
            <person name="Huntley M.A."/>
            <person name="Jaffe D.B."/>
            <person name="Jagadeeshan S."/>
            <person name="Jeck W.R."/>
            <person name="Johnson J."/>
            <person name="Jones C.D."/>
            <person name="Jordan W.C."/>
            <person name="Karpen G.H."/>
            <person name="Kataoka E."/>
            <person name="Keightley P.D."/>
            <person name="Kheradpour P."/>
            <person name="Kirkness E.F."/>
            <person name="Koerich L.B."/>
            <person name="Kristiansen K."/>
            <person name="Kudrna D."/>
            <person name="Kulathinal R.J."/>
            <person name="Kumar S."/>
            <person name="Kwok R."/>
            <person name="Lander E."/>
            <person name="Langley C.H."/>
            <person name="Lapoint R."/>
            <person name="Lazzaro B.P."/>
            <person name="Lee S.J."/>
            <person name="Levesque L."/>
            <person name="Li R."/>
            <person name="Lin C.F."/>
            <person name="Lin M.F."/>
            <person name="Lindblad-Toh K."/>
            <person name="Llopart A."/>
            <person name="Long M."/>
            <person name="Low L."/>
            <person name="Lozovsky E."/>
            <person name="Lu J."/>
            <person name="Luo M."/>
            <person name="Machado C.A."/>
            <person name="Makalowski W."/>
            <person name="Marzo M."/>
            <person name="Matsuda M."/>
            <person name="Matzkin L."/>
            <person name="McAllister B."/>
            <person name="McBride C.S."/>
            <person name="McKernan B."/>
            <person name="McKernan K."/>
            <person name="Mendez-Lago M."/>
            <person name="Minx P."/>
            <person name="Mollenhauer M.U."/>
            <person name="Montooth K."/>
            <person name="Mount S.M."/>
            <person name="Mu X."/>
            <person name="Myers E."/>
            <person name="Negre B."/>
            <person name="Newfeld S."/>
            <person name="Nielsen R."/>
            <person name="Noor M.A."/>
            <person name="O'Grady P."/>
            <person name="Pachter L."/>
            <person name="Papaceit M."/>
            <person name="Parisi M.J."/>
            <person name="Parisi M."/>
            <person name="Parts L."/>
            <person name="Pedersen J.S."/>
            <person name="Pesole G."/>
            <person name="Phillippy A.M."/>
            <person name="Ponting C.P."/>
            <person name="Pop M."/>
            <person name="Porcelli D."/>
            <person name="Powell J.R."/>
            <person name="Prohaska S."/>
            <person name="Pruitt K."/>
            <person name="Puig M."/>
            <person name="Quesneville H."/>
            <person name="Ram K.R."/>
            <person name="Rand D."/>
            <person name="Rasmussen M.D."/>
            <person name="Reed L.K."/>
            <person name="Reenan R."/>
            <person name="Reily A."/>
            <person name="Remington K.A."/>
            <person name="Rieger T.T."/>
            <person name="Ritchie M.G."/>
            <person name="Robin C."/>
            <person name="Rogers Y.H."/>
            <person name="Rohde C."/>
            <person name="Rozas J."/>
            <person name="Rubenfield M.J."/>
            <person name="Ruiz A."/>
            <person name="Russo S."/>
            <person name="Salzberg S.L."/>
            <person name="Sanchez-Gracia A."/>
            <person name="Saranga D.J."/>
            <person name="Sato H."/>
            <person name="Schaeffer S.W."/>
            <person name="Schatz M.C."/>
            <person name="Schlenke T."/>
            <person name="Schwartz R."/>
            <person name="Segarra C."/>
            <person name="Singh R.S."/>
            <person name="Sirot L."/>
            <person name="Sirota M."/>
            <person name="Sisneros N.B."/>
            <person name="Smith C.D."/>
            <person name="Smith T.F."/>
            <person name="Spieth J."/>
            <person name="Stage D.E."/>
            <person name="Stark A."/>
            <person name="Stephan W."/>
            <person name="Strausberg R.L."/>
            <person name="Strempel S."/>
            <person name="Sturgill D."/>
            <person name="Sutton G."/>
            <person name="Sutton G.G."/>
            <person name="Tao W."/>
            <person name="Teichmann S."/>
            <person name="Tobari Y.N."/>
            <person name="Tomimura Y."/>
            <person name="Tsolas J.M."/>
            <person name="Valente V.L."/>
            <person name="Venter E."/>
            <person name="Venter J.C."/>
            <person name="Vicario S."/>
            <person name="Vieira F.G."/>
            <person name="Vilella A.J."/>
            <person name="Villasante A."/>
            <person name="Walenz B."/>
            <person name="Wang J."/>
            <person name="Wasserman M."/>
            <person name="Watts T."/>
            <person name="Wilson D."/>
            <person name="Wilson R.K."/>
            <person name="Wing R.A."/>
            <person name="Wolfner M.F."/>
            <person name="Wong A."/>
            <person name="Wong G.K."/>
            <person name="Wu C.I."/>
            <person name="Wu G."/>
            <person name="Yamamoto D."/>
            <person name="Yang H.P."/>
            <person name="Yang S.P."/>
            <person name="Yorke J.A."/>
            <person name="Yoshida K."/>
            <person name="Zdobnov E."/>
            <person name="Zhang P."/>
            <person name="Zhang Y."/>
            <person name="Zimin A.V."/>
            <person name="Baldwin J."/>
            <person name="Abdouelleil A."/>
            <person name="Abdulkadir J."/>
            <person name="Abebe A."/>
            <person name="Abera B."/>
            <person name="Abreu J."/>
            <person name="Acer S.C."/>
            <person name="Aftuck L."/>
            <person name="Alexander A."/>
            <person name="An P."/>
            <person name="Anderson E."/>
            <person name="Anderson S."/>
            <person name="Arachi H."/>
            <person name="Azer M."/>
            <person name="Bachantsang P."/>
            <person name="Barry A."/>
            <person name="Bayul T."/>
            <person name="Berlin A."/>
            <person name="Bessette D."/>
            <person name="Bloom T."/>
            <person name="Blye J."/>
            <person name="Boguslavskiy L."/>
            <person name="Bonnet C."/>
            <person name="Boukhgalter B."/>
            <person name="Bourzgui I."/>
            <person name="Brown A."/>
            <person name="Cahill P."/>
            <person name="Channer S."/>
            <person name="Cheshatsang Y."/>
            <person name="Chuda L."/>
            <person name="Citroen M."/>
            <person name="Collymore A."/>
            <person name="Cooke P."/>
            <person name="Costello M."/>
            <person name="D'Aco K."/>
            <person name="Daza R."/>
            <person name="De Haan G."/>
            <person name="DeGray S."/>
            <person name="DeMaso C."/>
            <person name="Dhargay N."/>
            <person name="Dooley K."/>
            <person name="Dooley E."/>
            <person name="Doricent M."/>
            <person name="Dorje P."/>
            <person name="Dorjee K."/>
            <person name="Dupes A."/>
            <person name="Elong R."/>
            <person name="Falk J."/>
            <person name="Farina A."/>
            <person name="Faro S."/>
            <person name="Ferguson D."/>
            <person name="Fisher S."/>
            <person name="Foley C.D."/>
            <person name="Franke A."/>
            <person name="Friedrich D."/>
            <person name="Gadbois L."/>
            <person name="Gearin G."/>
            <person name="Gearin C.R."/>
            <person name="Giannoukos G."/>
            <person name="Goode T."/>
            <person name="Graham J."/>
            <person name="Grandbois E."/>
            <person name="Grewal S."/>
            <person name="Gyaltsen K."/>
            <person name="Hafez N."/>
            <person name="Hagos B."/>
            <person name="Hall J."/>
            <person name="Henson C."/>
            <person name="Hollinger A."/>
            <person name="Honan T."/>
            <person name="Huard M.D."/>
            <person name="Hughes L."/>
            <person name="Hurhula B."/>
            <person name="Husby M.E."/>
            <person name="Kamat A."/>
            <person name="Kanga B."/>
            <person name="Kashin S."/>
            <person name="Khazanovich D."/>
            <person name="Kisner P."/>
            <person name="Lance K."/>
            <person name="Lara M."/>
            <person name="Lee W."/>
            <person name="Lennon N."/>
            <person name="Letendre F."/>
            <person name="LeVine R."/>
            <person name="Lipovsky A."/>
            <person name="Liu X."/>
            <person name="Liu J."/>
            <person name="Liu S."/>
            <person name="Lokyitsang T."/>
            <person name="Lokyitsang Y."/>
            <person name="Lubonja R."/>
            <person name="Lui A."/>
            <person name="MacDonald P."/>
            <person name="Magnisalis V."/>
            <person name="Maru K."/>
            <person name="Matthews C."/>
            <person name="McCusker W."/>
            <person name="McDonough S."/>
            <person name="Mehta T."/>
            <person name="Meldrim J."/>
            <person name="Meneus L."/>
            <person name="Mihai O."/>
            <person name="Mihalev A."/>
            <person name="Mihova T."/>
            <person name="Mittelman R."/>
            <person name="Mlenga V."/>
            <person name="Montmayeur A."/>
            <person name="Mulrain L."/>
            <person name="Navidi A."/>
            <person name="Naylor J."/>
            <person name="Negash T."/>
            <person name="Nguyen T."/>
            <person name="Nguyen N."/>
            <person name="Nicol R."/>
            <person name="Norbu C."/>
            <person name="Norbu N."/>
            <person name="Novod N."/>
            <person name="O'Neill B."/>
            <person name="Osman S."/>
            <person name="Markiewicz E."/>
            <person name="Oyono O.L."/>
            <person name="Patti C."/>
            <person name="Phunkhang P."/>
            <person name="Pierre F."/>
            <person name="Priest M."/>
            <person name="Raghuraman S."/>
            <person name="Rege F."/>
            <person name="Reyes R."/>
            <person name="Rise C."/>
            <person name="Rogov P."/>
            <person name="Ross K."/>
            <person name="Ryan E."/>
            <person name="Settipalli S."/>
            <person name="Shea T."/>
            <person name="Sherpa N."/>
            <person name="Shi L."/>
            <person name="Shih D."/>
            <person name="Sparrow T."/>
            <person name="Spaulding J."/>
            <person name="Stalker J."/>
            <person name="Stange-Thomann N."/>
            <person name="Stavropoulos S."/>
            <person name="Stone C."/>
            <person name="Strader C."/>
            <person name="Tesfaye S."/>
            <person name="Thomson T."/>
            <person name="Thoulutsang Y."/>
            <person name="Thoulutsang D."/>
            <person name="Topham K."/>
            <person name="Topping I."/>
            <person name="Tsamla T."/>
            <person name="Vassiliev H."/>
            <person name="Vo A."/>
            <person name="Wangchuk T."/>
            <person name="Wangdi T."/>
            <person name="Weiand M."/>
            <person name="Wilkinson J."/>
            <person name="Wilson A."/>
            <person name="Yadav S."/>
            <person name="Young G."/>
            <person name="Yu Q."/>
            <person name="Zembek L."/>
            <person name="Zhong D."/>
            <person name="Zimmer A."/>
            <person name="Zwirko Z."/>
            <person name="Jaffe D.B."/>
            <person name="Alvarez P."/>
            <person name="Brockman W."/>
            <person name="Butler J."/>
            <person name="Chin C."/>
            <person name="Gnerre S."/>
            <person name="Grabherr M."/>
            <person name="Kleber M."/>
            <person name="Mauceli E."/>
            <person name="MacCallum I."/>
        </authorList>
    </citation>
    <scope>NUCLEOTIDE SEQUENCE [LARGE SCALE GENOMIC DNA]</scope>
    <source>
        <strain evidence="15">Tucson 14030-0811.24</strain>
    </source>
</reference>
<dbReference type="NCBIfam" id="TIGR01354">
    <property type="entry name" value="cyt_deam_tetra"/>
    <property type="match status" value="1"/>
</dbReference>
<comment type="function">
    <text evidence="2 12">This enzyme scavenges exogenous and endogenous cytidine and 2'-deoxycytidine for UMP synthesis.</text>
</comment>
<dbReference type="GO" id="GO:0005829">
    <property type="term" value="C:cytosol"/>
    <property type="evidence" value="ECO:0007669"/>
    <property type="project" value="TreeGrafter"/>
</dbReference>
<protein>
    <recommendedName>
        <fullName evidence="4 12">Cytidine deaminase</fullName>
        <ecNumber evidence="4 12">3.5.4.5</ecNumber>
    </recommendedName>
    <alternativeName>
        <fullName evidence="8 12">Cytidine aminohydrolase</fullName>
    </alternativeName>
</protein>
<comment type="catalytic activity">
    <reaction evidence="9 12">
        <text>cytidine + H2O + H(+) = uridine + NH4(+)</text>
        <dbReference type="Rhea" id="RHEA:16069"/>
        <dbReference type="ChEBI" id="CHEBI:15377"/>
        <dbReference type="ChEBI" id="CHEBI:15378"/>
        <dbReference type="ChEBI" id="CHEBI:16704"/>
        <dbReference type="ChEBI" id="CHEBI:17562"/>
        <dbReference type="ChEBI" id="CHEBI:28938"/>
        <dbReference type="EC" id="3.5.4.5"/>
    </reaction>
</comment>
<evidence type="ECO:0000313" key="14">
    <source>
        <dbReference type="EMBL" id="EDW75849.2"/>
    </source>
</evidence>
<dbReference type="Pfam" id="PF00383">
    <property type="entry name" value="dCMP_cyt_deam_1"/>
    <property type="match status" value="1"/>
</dbReference>